<evidence type="ECO:0000313" key="8">
    <source>
        <dbReference type="EMBL" id="ETK02733.1"/>
    </source>
</evidence>
<dbReference type="InterPro" id="IPR050245">
    <property type="entry name" value="PrsA_foldase"/>
</dbReference>
<dbReference type="InterPro" id="IPR000297">
    <property type="entry name" value="PPIase_PpiC"/>
</dbReference>
<dbReference type="Pfam" id="PF00639">
    <property type="entry name" value="Rotamase"/>
    <property type="match status" value="2"/>
</dbReference>
<dbReference type="PANTHER" id="PTHR47245:SF1">
    <property type="entry name" value="FOLDASE PROTEIN PRSA"/>
    <property type="match status" value="1"/>
</dbReference>
<sequence>MPLSGAFAQKKAADDPTIMTVAGKDIPVSEFLFIAQKDSGVDLNNKKSLDDFVTLFKHFKQKVADAEAAQYDQTENFRNELRDYELQLRAGFLSDKRGEAEAIRTVYNRGKMLPSFSDIVFPLPEKTVSKDTVAVYRRAKAAYDRISRGENYDKVAHELAPGRDDDSVFFDHVEYIYPLQLMKSLENTVFNMKVGQIVGPVRSPAGYHILRLDQLTPNPGRRRVAHILIGSDEDHQDTVALLRRANEVYDLLKKGESFSSLVNTYSTDGRTRNSGGILPYFSLGEMVRPFEEAAFALKDTGDFTRPVRTRFGYHIIKLLDKRPMPPYEEMEKSYYTTMRQGDRNFELFKTYDDMMKQKYGYVFYPEAYEELQRLCDNYFPTDSDFHKQARQMHKTLLRIHDTDIPQSEFAEYLRLYPFSTKTYSGDFMSEVYQLFVRDITNNLERRELDANHPELEKLMKEYRDGILLFNISNERVWSHPVEEQAKLEADWLKELDRKYAVKINRKVLSNLKQYIAPTSKK</sequence>
<comment type="catalytic activity">
    <reaction evidence="1">
        <text>[protein]-peptidylproline (omega=180) = [protein]-peptidylproline (omega=0)</text>
        <dbReference type="Rhea" id="RHEA:16237"/>
        <dbReference type="Rhea" id="RHEA-COMP:10747"/>
        <dbReference type="Rhea" id="RHEA-COMP:10748"/>
        <dbReference type="ChEBI" id="CHEBI:83833"/>
        <dbReference type="ChEBI" id="CHEBI:83834"/>
        <dbReference type="EC" id="5.2.1.8"/>
    </reaction>
</comment>
<dbReference type="AlphaFoldDB" id="W2C6Q5"/>
<name>W2C6Q5_9BACT</name>
<proteinExistence type="predicted"/>
<accession>W2C6Q5</accession>
<comment type="caution">
    <text evidence="8">The sequence shown here is derived from an EMBL/GenBank/DDBJ whole genome shotgun (WGS) entry which is preliminary data.</text>
</comment>
<gene>
    <name evidence="8" type="ORF">N425_02740</name>
</gene>
<dbReference type="EMBL" id="AYUF01000305">
    <property type="protein sequence ID" value="ETK02733.1"/>
    <property type="molecule type" value="Genomic_DNA"/>
</dbReference>
<evidence type="ECO:0000256" key="3">
    <source>
        <dbReference type="ARBA" id="ARBA00022729"/>
    </source>
</evidence>
<dbReference type="PROSITE" id="PS50198">
    <property type="entry name" value="PPIC_PPIASE_2"/>
    <property type="match status" value="2"/>
</dbReference>
<feature type="domain" description="PpiC" evidence="7">
    <location>
        <begin position="219"/>
        <end position="320"/>
    </location>
</feature>
<feature type="domain" description="PpiC" evidence="7">
    <location>
        <begin position="119"/>
        <end position="214"/>
    </location>
</feature>
<evidence type="ECO:0000256" key="6">
    <source>
        <dbReference type="PROSITE-ProRule" id="PRU00278"/>
    </source>
</evidence>
<dbReference type="InterPro" id="IPR046357">
    <property type="entry name" value="PPIase_dom_sf"/>
</dbReference>
<keyword evidence="5 6" id="KW-0413">Isomerase</keyword>
<evidence type="ECO:0000256" key="2">
    <source>
        <dbReference type="ARBA" id="ARBA00013194"/>
    </source>
</evidence>
<dbReference type="Proteomes" id="UP000018837">
    <property type="component" value="Unassembled WGS sequence"/>
</dbReference>
<protein>
    <recommendedName>
        <fullName evidence="2">peptidylprolyl isomerase</fullName>
        <ecNumber evidence="2">5.2.1.8</ecNumber>
    </recommendedName>
</protein>
<organism evidence="8 9">
    <name type="scientific">Tannerella sp. oral taxon BU063 isolate Cell 2</name>
    <dbReference type="NCBI Taxonomy" id="1411148"/>
    <lineage>
        <taxon>Bacteria</taxon>
        <taxon>Pseudomonadati</taxon>
        <taxon>Bacteroidota</taxon>
        <taxon>Bacteroidia</taxon>
        <taxon>Bacteroidales</taxon>
        <taxon>Tannerellaceae</taxon>
        <taxon>Tannerella</taxon>
    </lineage>
</organism>
<keyword evidence="4 6" id="KW-0697">Rotamase</keyword>
<dbReference type="GO" id="GO:0003755">
    <property type="term" value="F:peptidyl-prolyl cis-trans isomerase activity"/>
    <property type="evidence" value="ECO:0007669"/>
    <property type="project" value="UniProtKB-KW"/>
</dbReference>
<evidence type="ECO:0000313" key="9">
    <source>
        <dbReference type="Proteomes" id="UP000018837"/>
    </source>
</evidence>
<dbReference type="SUPFAM" id="SSF54534">
    <property type="entry name" value="FKBP-like"/>
    <property type="match status" value="2"/>
</dbReference>
<keyword evidence="3" id="KW-0732">Signal</keyword>
<evidence type="ECO:0000256" key="1">
    <source>
        <dbReference type="ARBA" id="ARBA00000971"/>
    </source>
</evidence>
<dbReference type="Gene3D" id="3.10.50.40">
    <property type="match status" value="2"/>
</dbReference>
<evidence type="ECO:0000256" key="5">
    <source>
        <dbReference type="ARBA" id="ARBA00023235"/>
    </source>
</evidence>
<reference evidence="8 9" key="1">
    <citation type="submission" date="2013-11" db="EMBL/GenBank/DDBJ databases">
        <title>Single cell genomics of uncultured Tannerella BU063 (oral taxon 286).</title>
        <authorList>
            <person name="Beall C.J."/>
            <person name="Campbell A.G."/>
            <person name="Griffen A.L."/>
            <person name="Podar M."/>
            <person name="Leys E.J."/>
        </authorList>
    </citation>
    <scope>NUCLEOTIDE SEQUENCE [LARGE SCALE GENOMIC DNA]</scope>
    <source>
        <strain evidence="8">Cell 2</strain>
    </source>
</reference>
<evidence type="ECO:0000259" key="7">
    <source>
        <dbReference type="PROSITE" id="PS50198"/>
    </source>
</evidence>
<dbReference type="PANTHER" id="PTHR47245">
    <property type="entry name" value="PEPTIDYLPROLYL ISOMERASE"/>
    <property type="match status" value="1"/>
</dbReference>
<dbReference type="PATRIC" id="fig|1411148.3.peg.316"/>
<dbReference type="EC" id="5.2.1.8" evidence="2"/>
<evidence type="ECO:0000256" key="4">
    <source>
        <dbReference type="ARBA" id="ARBA00023110"/>
    </source>
</evidence>